<feature type="compositionally biased region" description="Basic and acidic residues" evidence="4">
    <location>
        <begin position="183"/>
        <end position="197"/>
    </location>
</feature>
<dbReference type="GO" id="GO:0042274">
    <property type="term" value="P:ribosomal small subunit biogenesis"/>
    <property type="evidence" value="ECO:0007669"/>
    <property type="project" value="TreeGrafter"/>
</dbReference>
<feature type="compositionally biased region" description="Acidic residues" evidence="4">
    <location>
        <begin position="248"/>
        <end position="289"/>
    </location>
</feature>
<evidence type="ECO:0000256" key="4">
    <source>
        <dbReference type="SAM" id="MobiDB-lite"/>
    </source>
</evidence>
<reference evidence="6 7" key="1">
    <citation type="submission" date="2018-10" db="EMBL/GenBank/DDBJ databases">
        <title>Fifty Aureobasidium pullulans genomes reveal a recombining polyextremotolerant generalist.</title>
        <authorList>
            <person name="Gostincar C."/>
            <person name="Turk M."/>
            <person name="Zajc J."/>
            <person name="Gunde-Cimerman N."/>
        </authorList>
    </citation>
    <scope>NUCLEOTIDE SEQUENCE [LARGE SCALE GENOMIC DNA]</scope>
    <source>
        <strain evidence="6 7">EXF-10659</strain>
    </source>
</reference>
<protein>
    <recommendedName>
        <fullName evidence="5">MI domain-containing protein</fullName>
    </recommendedName>
</protein>
<feature type="compositionally biased region" description="Acidic residues" evidence="4">
    <location>
        <begin position="215"/>
        <end position="240"/>
    </location>
</feature>
<dbReference type="GO" id="GO:0003723">
    <property type="term" value="F:RNA binding"/>
    <property type="evidence" value="ECO:0007669"/>
    <property type="project" value="InterPro"/>
</dbReference>
<comment type="caution">
    <text evidence="6">The sequence shown here is derived from an EMBL/GenBank/DDBJ whole genome shotgun (WGS) entry which is preliminary data.</text>
</comment>
<feature type="compositionally biased region" description="Acidic residues" evidence="4">
    <location>
        <begin position="165"/>
        <end position="182"/>
    </location>
</feature>
<dbReference type="AlphaFoldDB" id="A0A4S8YXT7"/>
<dbReference type="PANTHER" id="PTHR18034">
    <property type="entry name" value="CELL CYCLE CONTROL PROTEIN CWF22-RELATED"/>
    <property type="match status" value="1"/>
</dbReference>
<keyword evidence="3" id="KW-0539">Nucleus</keyword>
<evidence type="ECO:0000256" key="2">
    <source>
        <dbReference type="ARBA" id="ARBA00006856"/>
    </source>
</evidence>
<feature type="compositionally biased region" description="Basic and acidic residues" evidence="4">
    <location>
        <begin position="110"/>
        <end position="123"/>
    </location>
</feature>
<evidence type="ECO:0000256" key="3">
    <source>
        <dbReference type="ARBA" id="ARBA00023242"/>
    </source>
</evidence>
<feature type="compositionally biased region" description="Pro residues" evidence="4">
    <location>
        <begin position="55"/>
        <end position="70"/>
    </location>
</feature>
<feature type="compositionally biased region" description="Basic and acidic residues" evidence="4">
    <location>
        <begin position="94"/>
        <end position="103"/>
    </location>
</feature>
<dbReference type="FunFam" id="1.25.40.180:FF:000050">
    <property type="entry name" value="Nuclear protein (Sgd1), putative"/>
    <property type="match status" value="1"/>
</dbReference>
<name>A0A4S8YXT7_AURPU</name>
<dbReference type="InterPro" id="IPR050781">
    <property type="entry name" value="CWC22_splicing_factor"/>
</dbReference>
<feature type="region of interest" description="Disordered" evidence="4">
    <location>
        <begin position="1"/>
        <end position="135"/>
    </location>
</feature>
<dbReference type="InterPro" id="IPR003891">
    <property type="entry name" value="Initiation_fac_eIF4g_MI"/>
</dbReference>
<proteinExistence type="inferred from homology"/>
<evidence type="ECO:0000313" key="7">
    <source>
        <dbReference type="Proteomes" id="UP000308802"/>
    </source>
</evidence>
<feature type="compositionally biased region" description="Acidic residues" evidence="4">
    <location>
        <begin position="296"/>
        <end position="307"/>
    </location>
</feature>
<dbReference type="PANTHER" id="PTHR18034:SF4">
    <property type="entry name" value="NUCLEOLAR MIF4G DOMAIN-CONTAINING PROTEIN 1"/>
    <property type="match status" value="1"/>
</dbReference>
<dbReference type="SUPFAM" id="SSF48371">
    <property type="entry name" value="ARM repeat"/>
    <property type="match status" value="1"/>
</dbReference>
<accession>A0A4S8YXT7</accession>
<dbReference type="Proteomes" id="UP000308802">
    <property type="component" value="Unassembled WGS sequence"/>
</dbReference>
<dbReference type="Gene3D" id="1.25.40.180">
    <property type="match status" value="1"/>
</dbReference>
<dbReference type="InterPro" id="IPR016024">
    <property type="entry name" value="ARM-type_fold"/>
</dbReference>
<dbReference type="SMART" id="SM00543">
    <property type="entry name" value="MIF4G"/>
    <property type="match status" value="1"/>
</dbReference>
<dbReference type="PROSITE" id="PS51366">
    <property type="entry name" value="MI"/>
    <property type="match status" value="1"/>
</dbReference>
<evidence type="ECO:0000259" key="5">
    <source>
        <dbReference type="PROSITE" id="PS51366"/>
    </source>
</evidence>
<feature type="domain" description="MI" evidence="5">
    <location>
        <begin position="655"/>
        <end position="789"/>
    </location>
</feature>
<dbReference type="Pfam" id="PF02847">
    <property type="entry name" value="MA3"/>
    <property type="match status" value="1"/>
</dbReference>
<dbReference type="SMART" id="SM00544">
    <property type="entry name" value="MA3"/>
    <property type="match status" value="1"/>
</dbReference>
<feature type="compositionally biased region" description="Low complexity" evidence="4">
    <location>
        <begin position="316"/>
        <end position="328"/>
    </location>
</feature>
<sequence>MRPNDSFIKPKLPKALLDQIGGDSSNNKKNAPTRKERRKNERNQKKQSHQQSRSRPPPQRPQPQRRPQPQPQRHVYSESEDDEPTPPPKPKSKPVKDAADKPKSILKTTKKQDPPKSKAREESPPPARVSRAVKDRLAADDAEIAALEKKLGIKSTKRSKAFADDGLDDLLEGLGDDDDEGIDGTKRKRSDDDEWLRQKRRKVSQASVAQQEHSDNEESEDGDEDEEEEMSGDEDEDDGLDGIMDGLGESDDEDLDLDGLDDEDEENEDLDGEDEDEEDNLEDGDESMDEEKFADFDEDDEDSEEEAPAPRVRENPYVAPVPAGAAPVQKYVPPSLRGAPSSDTEALARLRRQIQGQLNRLSEANLLSILQTIEEIYQNNPRQYVTTTLIDLLLGLICDRTTLQDTFLILHAGFMAALYKVIGTDFGAQVIERIVNDFDRHYTGGTTAGKETSNLMALVSELYNFQLIGCNLVFDYIRLFLTELNEANTELLLKIIRNSGPQLRSDDPTALKDIVMLVQKEVTRIGEANLSVRTKFMIETINNLKNNRVKTGAVASAIVSEHTTRMRKTLGSLNNRSSLKASEPLRIGLADIRDTEKKGKWWLVGASWLDPGKQSKDQEDEPAVKVSKNDLTTVSADDGSVDLIQLARQQGMNTDIRRAIFVTIMSASDYQDAHMRLLKLGFKKAQELEIPRVLVHCAGAEATYNPYYTLIAKKLCGEKRMLKAFQFGLWDIFKRMGEKAMTADDEDDAFDDDEDENMSTRKIVNLARFYADLMTEGGFPITALKTLNFAYLQPKTNTFTEVLLTRILIKMMKNSDGSKWELSVNEVFSKAQDVPDMVQGLRYFIEKVVKKAEIANGKKERRAVKDGCAAAIEALTAHVAREEDDEDMLSDSD</sequence>
<dbReference type="Pfam" id="PF02854">
    <property type="entry name" value="MIF4G"/>
    <property type="match status" value="1"/>
</dbReference>
<evidence type="ECO:0000256" key="1">
    <source>
        <dbReference type="ARBA" id="ARBA00004604"/>
    </source>
</evidence>
<gene>
    <name evidence="6" type="ORF">D6D19_10203</name>
</gene>
<organism evidence="6 7">
    <name type="scientific">Aureobasidium pullulans</name>
    <name type="common">Black yeast</name>
    <name type="synonym">Pullularia pullulans</name>
    <dbReference type="NCBI Taxonomy" id="5580"/>
    <lineage>
        <taxon>Eukaryota</taxon>
        <taxon>Fungi</taxon>
        <taxon>Dikarya</taxon>
        <taxon>Ascomycota</taxon>
        <taxon>Pezizomycotina</taxon>
        <taxon>Dothideomycetes</taxon>
        <taxon>Dothideomycetidae</taxon>
        <taxon>Dothideales</taxon>
        <taxon>Saccotheciaceae</taxon>
        <taxon>Aureobasidium</taxon>
    </lineage>
</organism>
<feature type="region of interest" description="Disordered" evidence="4">
    <location>
        <begin position="148"/>
        <end position="340"/>
    </location>
</feature>
<comment type="similarity">
    <text evidence="2">Belongs to the CWC22 family.</text>
</comment>
<comment type="subcellular location">
    <subcellularLocation>
        <location evidence="1">Nucleus</location>
        <location evidence="1">Nucleolus</location>
    </subcellularLocation>
</comment>
<dbReference type="GO" id="GO:0005730">
    <property type="term" value="C:nucleolus"/>
    <property type="evidence" value="ECO:0007669"/>
    <property type="project" value="UniProtKB-SubCell"/>
</dbReference>
<dbReference type="InterPro" id="IPR003890">
    <property type="entry name" value="MIF4G-like_typ-3"/>
</dbReference>
<evidence type="ECO:0000313" key="6">
    <source>
        <dbReference type="EMBL" id="THW59782.1"/>
    </source>
</evidence>
<dbReference type="EMBL" id="QZAO01000708">
    <property type="protein sequence ID" value="THW59782.1"/>
    <property type="molecule type" value="Genomic_DNA"/>
</dbReference>